<organism evidence="1 2">
    <name type="scientific">Abeliophyllum distichum</name>
    <dbReference type="NCBI Taxonomy" id="126358"/>
    <lineage>
        <taxon>Eukaryota</taxon>
        <taxon>Viridiplantae</taxon>
        <taxon>Streptophyta</taxon>
        <taxon>Embryophyta</taxon>
        <taxon>Tracheophyta</taxon>
        <taxon>Spermatophyta</taxon>
        <taxon>Magnoliopsida</taxon>
        <taxon>eudicotyledons</taxon>
        <taxon>Gunneridae</taxon>
        <taxon>Pentapetalae</taxon>
        <taxon>asterids</taxon>
        <taxon>lamiids</taxon>
        <taxon>Lamiales</taxon>
        <taxon>Oleaceae</taxon>
        <taxon>Forsythieae</taxon>
        <taxon>Abeliophyllum</taxon>
    </lineage>
</organism>
<dbReference type="Proteomes" id="UP001604336">
    <property type="component" value="Unassembled WGS sequence"/>
</dbReference>
<gene>
    <name evidence="1" type="ORF">Adt_39119</name>
</gene>
<dbReference type="AlphaFoldDB" id="A0ABD1Q467"/>
<keyword evidence="2" id="KW-1185">Reference proteome</keyword>
<proteinExistence type="predicted"/>
<evidence type="ECO:0000313" key="1">
    <source>
        <dbReference type="EMBL" id="KAL2470983.1"/>
    </source>
</evidence>
<sequence>MGVGLYGEVLTKEDLDHMRMGGWASKVSKFKLVDEPIEDEGGVGLREEIEEPAHEFYQACKIFLSIKTNEKLANIRDLYNVPDDIELILPSSYQTADRPLIGSVGFHSLSMDSGLRLPFHFFFCDLLSKYRLVPT</sequence>
<evidence type="ECO:0000313" key="2">
    <source>
        <dbReference type="Proteomes" id="UP001604336"/>
    </source>
</evidence>
<dbReference type="EMBL" id="JBFOLK010000012">
    <property type="protein sequence ID" value="KAL2470983.1"/>
    <property type="molecule type" value="Genomic_DNA"/>
</dbReference>
<name>A0ABD1Q467_9LAMI</name>
<comment type="caution">
    <text evidence="1">The sequence shown here is derived from an EMBL/GenBank/DDBJ whole genome shotgun (WGS) entry which is preliminary data.</text>
</comment>
<reference evidence="2" key="1">
    <citation type="submission" date="2024-07" db="EMBL/GenBank/DDBJ databases">
        <title>Two chromosome-level genome assemblies of Korean endemic species Abeliophyllum distichum and Forsythia ovata (Oleaceae).</title>
        <authorList>
            <person name="Jang H."/>
        </authorList>
    </citation>
    <scope>NUCLEOTIDE SEQUENCE [LARGE SCALE GENOMIC DNA]</scope>
</reference>
<accession>A0ABD1Q467</accession>
<protein>
    <submittedName>
        <fullName evidence="1">Uncharacterized protein</fullName>
    </submittedName>
</protein>